<reference evidence="2 3" key="1">
    <citation type="submission" date="2018-02" db="EMBL/GenBank/DDBJ databases">
        <title>Complete genome sequence of Streptomyces dengpaensis, the producer of angucyclines.</title>
        <authorList>
            <person name="Yumei L."/>
        </authorList>
    </citation>
    <scope>NUCLEOTIDE SEQUENCE [LARGE SCALE GENOMIC DNA]</scope>
    <source>
        <strain evidence="2 3">XZHG99</strain>
    </source>
</reference>
<dbReference type="InterPro" id="IPR004675">
    <property type="entry name" value="AhpD_core"/>
</dbReference>
<sequence length="138" mass="15419">MARMGADAFGYTAELRIDRGLAQLLRLRVSQLNNCTYCLNLHYQAAREAGIPRAKIDTLTAWWETELHSEAEQAALRYAEALTRAADTDRDAAFQRFHDALAAHFSPEEMLEIVAVVVNMNVWTRIKLAEGAMPGPAD</sequence>
<accession>A0ABN5ID52</accession>
<dbReference type="InterPro" id="IPR029032">
    <property type="entry name" value="AhpD-like"/>
</dbReference>
<dbReference type="EMBL" id="CP026652">
    <property type="protein sequence ID" value="AVH60909.1"/>
    <property type="molecule type" value="Genomic_DNA"/>
</dbReference>
<dbReference type="Pfam" id="PF02627">
    <property type="entry name" value="CMD"/>
    <property type="match status" value="1"/>
</dbReference>
<organism evidence="2 3">
    <name type="scientific">Streptomyces dengpaensis</name>
    <dbReference type="NCBI Taxonomy" id="2049881"/>
    <lineage>
        <taxon>Bacteria</taxon>
        <taxon>Bacillati</taxon>
        <taxon>Actinomycetota</taxon>
        <taxon>Actinomycetes</taxon>
        <taxon>Kitasatosporales</taxon>
        <taxon>Streptomycetaceae</taxon>
        <taxon>Streptomyces</taxon>
    </lineage>
</organism>
<keyword evidence="3" id="KW-1185">Reference proteome</keyword>
<dbReference type="SUPFAM" id="SSF69118">
    <property type="entry name" value="AhpD-like"/>
    <property type="match status" value="1"/>
</dbReference>
<dbReference type="PANTHER" id="PTHR35446:SF2">
    <property type="entry name" value="CARBOXYMUCONOLACTONE DECARBOXYLASE-LIKE DOMAIN-CONTAINING PROTEIN"/>
    <property type="match status" value="1"/>
</dbReference>
<dbReference type="PANTHER" id="PTHR35446">
    <property type="entry name" value="SI:CH211-175M2.5"/>
    <property type="match status" value="1"/>
</dbReference>
<protein>
    <submittedName>
        <fullName evidence="2">Carboxymuconolactone decarboxylase family protein</fullName>
    </submittedName>
</protein>
<proteinExistence type="predicted"/>
<evidence type="ECO:0000259" key="1">
    <source>
        <dbReference type="Pfam" id="PF02627"/>
    </source>
</evidence>
<dbReference type="Gene3D" id="1.20.1290.10">
    <property type="entry name" value="AhpD-like"/>
    <property type="match status" value="1"/>
</dbReference>
<dbReference type="InterPro" id="IPR003779">
    <property type="entry name" value="CMD-like"/>
</dbReference>
<feature type="domain" description="Carboxymuconolactone decarboxylase-like" evidence="1">
    <location>
        <begin position="14"/>
        <end position="81"/>
    </location>
</feature>
<evidence type="ECO:0000313" key="2">
    <source>
        <dbReference type="EMBL" id="AVH60909.1"/>
    </source>
</evidence>
<evidence type="ECO:0000313" key="3">
    <source>
        <dbReference type="Proteomes" id="UP000238413"/>
    </source>
</evidence>
<dbReference type="Proteomes" id="UP000238413">
    <property type="component" value="Chromosome"/>
</dbReference>
<dbReference type="NCBIfam" id="TIGR00778">
    <property type="entry name" value="ahpD_dom"/>
    <property type="match status" value="1"/>
</dbReference>
<name>A0ABN5ID52_9ACTN</name>
<gene>
    <name evidence="2" type="ORF">C4B68_01330</name>
</gene>